<proteinExistence type="predicted"/>
<dbReference type="Proteomes" id="UP001500888">
    <property type="component" value="Unassembled WGS sequence"/>
</dbReference>
<feature type="compositionally biased region" description="Basic and acidic residues" evidence="1">
    <location>
        <begin position="144"/>
        <end position="160"/>
    </location>
</feature>
<evidence type="ECO:0000256" key="2">
    <source>
        <dbReference type="SAM" id="Phobius"/>
    </source>
</evidence>
<evidence type="ECO:0008006" key="5">
    <source>
        <dbReference type="Google" id="ProtNLM"/>
    </source>
</evidence>
<evidence type="ECO:0000256" key="1">
    <source>
        <dbReference type="SAM" id="MobiDB-lite"/>
    </source>
</evidence>
<name>A0ABP7I0A0_9ACTN</name>
<evidence type="ECO:0000313" key="4">
    <source>
        <dbReference type="Proteomes" id="UP001500888"/>
    </source>
</evidence>
<feature type="compositionally biased region" description="Polar residues" evidence="1">
    <location>
        <begin position="9"/>
        <end position="19"/>
    </location>
</feature>
<organism evidence="3 4">
    <name type="scientific">Sphaerisporangium flaviroseum</name>
    <dbReference type="NCBI Taxonomy" id="509199"/>
    <lineage>
        <taxon>Bacteria</taxon>
        <taxon>Bacillati</taxon>
        <taxon>Actinomycetota</taxon>
        <taxon>Actinomycetes</taxon>
        <taxon>Streptosporangiales</taxon>
        <taxon>Streptosporangiaceae</taxon>
        <taxon>Sphaerisporangium</taxon>
    </lineage>
</organism>
<feature type="region of interest" description="Disordered" evidence="1">
    <location>
        <begin position="1"/>
        <end position="80"/>
    </location>
</feature>
<reference evidence="4" key="1">
    <citation type="journal article" date="2019" name="Int. J. Syst. Evol. Microbiol.">
        <title>The Global Catalogue of Microorganisms (GCM) 10K type strain sequencing project: providing services to taxonomists for standard genome sequencing and annotation.</title>
        <authorList>
            <consortium name="The Broad Institute Genomics Platform"/>
            <consortium name="The Broad Institute Genome Sequencing Center for Infectious Disease"/>
            <person name="Wu L."/>
            <person name="Ma J."/>
        </authorList>
    </citation>
    <scope>NUCLEOTIDE SEQUENCE [LARGE SCALE GENOMIC DNA]</scope>
    <source>
        <strain evidence="4">JCM 16908</strain>
    </source>
</reference>
<gene>
    <name evidence="3" type="ORF">GCM10022226_23770</name>
</gene>
<dbReference type="EMBL" id="BAAAZR010000003">
    <property type="protein sequence ID" value="GAA3803118.1"/>
    <property type="molecule type" value="Genomic_DNA"/>
</dbReference>
<keyword evidence="2" id="KW-0812">Transmembrane</keyword>
<accession>A0ABP7I0A0</accession>
<evidence type="ECO:0000313" key="3">
    <source>
        <dbReference type="EMBL" id="GAA3803118.1"/>
    </source>
</evidence>
<protein>
    <recommendedName>
        <fullName evidence="5">Cell division protein FtsL</fullName>
    </recommendedName>
</protein>
<keyword evidence="2" id="KW-1133">Transmembrane helix</keyword>
<comment type="caution">
    <text evidence="3">The sequence shown here is derived from an EMBL/GenBank/DDBJ whole genome shotgun (WGS) entry which is preliminary data.</text>
</comment>
<dbReference type="RefSeq" id="WP_344937877.1">
    <property type="nucleotide sequence ID" value="NZ_BAAAZR010000003.1"/>
</dbReference>
<sequence>MSIDEEITQDTGSGNTTTAVGARPVRTTRAGRGAPAPSRPERTVRRAAPARPVRRDATTRPAGPPVTTAESPRRAPAGRNAPRAPFVLLVVGLLCGGLVSLLLLNTVLAQDSFRMNDLRKSTQQLNQQAQDVRTKVLLQSQPNRLDERARQQGLKQDRTAPEVLVIPPEGQRAGQAGTEAQASQAEVARP</sequence>
<keyword evidence="4" id="KW-1185">Reference proteome</keyword>
<feature type="region of interest" description="Disordered" evidence="1">
    <location>
        <begin position="141"/>
        <end position="190"/>
    </location>
</feature>
<keyword evidence="2" id="KW-0472">Membrane</keyword>
<feature type="transmembrane region" description="Helical" evidence="2">
    <location>
        <begin position="86"/>
        <end position="109"/>
    </location>
</feature>